<name>A0ABW0TFE7_9BACL</name>
<comment type="caution">
    <text evidence="5">The sequence shown here is derived from an EMBL/GenBank/DDBJ whole genome shotgun (WGS) entry which is preliminary data.</text>
</comment>
<dbReference type="SUPFAM" id="SSF52518">
    <property type="entry name" value="Thiamin diphosphate-binding fold (THDP-binding)"/>
    <property type="match status" value="1"/>
</dbReference>
<comment type="similarity">
    <text evidence="2">Belongs to the transketolase family.</text>
</comment>
<evidence type="ECO:0000313" key="6">
    <source>
        <dbReference type="Proteomes" id="UP001596109"/>
    </source>
</evidence>
<dbReference type="Gene3D" id="3.40.50.970">
    <property type="match status" value="1"/>
</dbReference>
<dbReference type="EMBL" id="JBHSNO010000001">
    <property type="protein sequence ID" value="MFC5587323.1"/>
    <property type="molecule type" value="Genomic_DNA"/>
</dbReference>
<protein>
    <submittedName>
        <fullName evidence="5">Transketolase</fullName>
    </submittedName>
</protein>
<dbReference type="Proteomes" id="UP001596109">
    <property type="component" value="Unassembled WGS sequence"/>
</dbReference>
<dbReference type="PANTHER" id="PTHR47514:SF1">
    <property type="entry name" value="TRANSKETOLASE N-TERMINAL SECTION-RELATED"/>
    <property type="match status" value="1"/>
</dbReference>
<evidence type="ECO:0000313" key="5">
    <source>
        <dbReference type="EMBL" id="MFC5587323.1"/>
    </source>
</evidence>
<evidence type="ECO:0000259" key="4">
    <source>
        <dbReference type="Pfam" id="PF00456"/>
    </source>
</evidence>
<organism evidence="5 6">
    <name type="scientific">Sporosarcina soli</name>
    <dbReference type="NCBI Taxonomy" id="334736"/>
    <lineage>
        <taxon>Bacteria</taxon>
        <taxon>Bacillati</taxon>
        <taxon>Bacillota</taxon>
        <taxon>Bacilli</taxon>
        <taxon>Bacillales</taxon>
        <taxon>Caryophanaceae</taxon>
        <taxon>Sporosarcina</taxon>
    </lineage>
</organism>
<comment type="cofactor">
    <cofactor evidence="1">
        <name>thiamine diphosphate</name>
        <dbReference type="ChEBI" id="CHEBI:58937"/>
    </cofactor>
</comment>
<gene>
    <name evidence="5" type="ORF">ACFPRA_00175</name>
</gene>
<feature type="domain" description="Transketolase N-terminal" evidence="4">
    <location>
        <begin position="35"/>
        <end position="283"/>
    </location>
</feature>
<dbReference type="InterPro" id="IPR005474">
    <property type="entry name" value="Transketolase_N"/>
</dbReference>
<evidence type="ECO:0000256" key="1">
    <source>
        <dbReference type="ARBA" id="ARBA00001964"/>
    </source>
</evidence>
<accession>A0ABW0TFE7</accession>
<keyword evidence="3" id="KW-0786">Thiamine pyrophosphate</keyword>
<dbReference type="PANTHER" id="PTHR47514">
    <property type="entry name" value="TRANSKETOLASE N-TERMINAL SECTION-RELATED"/>
    <property type="match status" value="1"/>
</dbReference>
<proteinExistence type="inferred from homology"/>
<dbReference type="RefSeq" id="WP_381429233.1">
    <property type="nucleotide sequence ID" value="NZ_JBHSNO010000001.1"/>
</dbReference>
<evidence type="ECO:0000256" key="3">
    <source>
        <dbReference type="ARBA" id="ARBA00023052"/>
    </source>
</evidence>
<keyword evidence="6" id="KW-1185">Reference proteome</keyword>
<evidence type="ECO:0000256" key="2">
    <source>
        <dbReference type="ARBA" id="ARBA00007131"/>
    </source>
</evidence>
<dbReference type="InterPro" id="IPR029061">
    <property type="entry name" value="THDP-binding"/>
</dbReference>
<sequence length="287" mass="31379">MSIDTLLTPGGSLEKFPLEDLVIKLKKSVFEMGRAAGGGYIGQGLGSAEMIAALFFKKLRLDPSDPTNPDRDRFLLSTGHYAISIYAAMAELGIIDRKLLEYYSADGSPLEMIGSETTPGLEIGGGSLGQGLSRGIGHALAAKLRNHTWKTYVYMSDGEMQEGQVWEAALVAAHQQLDNLVLIIDNNGMQVEGRINKITSLDPLAEKWESFGWNVKEIDGNNLSEVMNALDTIPENNKPTIIISHTVMGNGISFLHDREDAHYVKWSEENHAKALSELGGNNNEKSF</sequence>
<reference evidence="6" key="1">
    <citation type="journal article" date="2019" name="Int. J. Syst. Evol. Microbiol.">
        <title>The Global Catalogue of Microorganisms (GCM) 10K type strain sequencing project: providing services to taxonomists for standard genome sequencing and annotation.</title>
        <authorList>
            <consortium name="The Broad Institute Genomics Platform"/>
            <consortium name="The Broad Institute Genome Sequencing Center for Infectious Disease"/>
            <person name="Wu L."/>
            <person name="Ma J."/>
        </authorList>
    </citation>
    <scope>NUCLEOTIDE SEQUENCE [LARGE SCALE GENOMIC DNA]</scope>
    <source>
        <strain evidence="6">CGMCC 4.1434</strain>
    </source>
</reference>
<dbReference type="Pfam" id="PF00456">
    <property type="entry name" value="Transketolase_N"/>
    <property type="match status" value="1"/>
</dbReference>